<feature type="compositionally biased region" description="Polar residues" evidence="9">
    <location>
        <begin position="275"/>
        <end position="285"/>
    </location>
</feature>
<keyword evidence="3" id="KW-0645">Protease</keyword>
<comment type="similarity">
    <text evidence="2 8">Belongs to the peptidase M14 family.</text>
</comment>
<keyword evidence="13" id="KW-1185">Reference proteome</keyword>
<keyword evidence="5 12" id="KW-0378">Hydrolase</keyword>
<dbReference type="GeneID" id="66854191"/>
<dbReference type="PROSITE" id="PS52035">
    <property type="entry name" value="PEPTIDASE_M14"/>
    <property type="match status" value="1"/>
</dbReference>
<feature type="active site" description="Proton donor/acceptor" evidence="8">
    <location>
        <position position="386"/>
    </location>
</feature>
<keyword evidence="6" id="KW-0862">Zinc</keyword>
<feature type="domain" description="Peptidase M14" evidence="11">
    <location>
        <begin position="119"/>
        <end position="414"/>
    </location>
</feature>
<gene>
    <name evidence="12" type="primary">cpt</name>
    <name evidence="12" type="ORF">SRIMR7_31420</name>
</gene>
<dbReference type="GO" id="GO:0004180">
    <property type="term" value="F:carboxypeptidase activity"/>
    <property type="evidence" value="ECO:0007669"/>
    <property type="project" value="UniProtKB-KW"/>
</dbReference>
<dbReference type="InterPro" id="IPR033810">
    <property type="entry name" value="Carboxypeptidase_T"/>
</dbReference>
<dbReference type="EMBL" id="CP094298">
    <property type="protein sequence ID" value="UNZ06673.1"/>
    <property type="molecule type" value="Genomic_DNA"/>
</dbReference>
<keyword evidence="7" id="KW-0482">Metalloprotease</keyword>
<evidence type="ECO:0000256" key="3">
    <source>
        <dbReference type="ARBA" id="ARBA00022670"/>
    </source>
</evidence>
<dbReference type="InterPro" id="IPR000834">
    <property type="entry name" value="Peptidase_M14"/>
</dbReference>
<evidence type="ECO:0000256" key="5">
    <source>
        <dbReference type="ARBA" id="ARBA00022801"/>
    </source>
</evidence>
<evidence type="ECO:0000256" key="1">
    <source>
        <dbReference type="ARBA" id="ARBA00001947"/>
    </source>
</evidence>
<evidence type="ECO:0000313" key="13">
    <source>
        <dbReference type="Proteomes" id="UP000829494"/>
    </source>
</evidence>
<dbReference type="SMART" id="SM00631">
    <property type="entry name" value="Zn_pept"/>
    <property type="match status" value="1"/>
</dbReference>
<evidence type="ECO:0000256" key="2">
    <source>
        <dbReference type="ARBA" id="ARBA00005988"/>
    </source>
</evidence>
<sequence length="985" mass="105655">MRRKTRSLLAAAALLLGGMAAVPAAQAQARDGGGGDRGAIGTWSGQVSAAQVPLLLKAGVDGHELGAQVPKAGKGQVEVQLSAAQAAGLRKQGVQLTRKIVSPETQRKLKAQGDRVFRPYMGVNGLMKEMIDTARFNRKLAKVVSIGKTVRGHDIMALKLTKNADTTEDGAKPAVLYLSNQHAREWITPEMTRRLMQYYLAGYGKDPRLTKILDTTELWFVLSANPDGYDFTFESPQNRMWRKNLRDNNGDGKITPGDGVDLNRNFAYKWGYDNEGSSPNPSSETYRGPSAASEPETKALDAFEKRIGFRYAINYHSAAELILYGVGWQVATPTPDDILYRALAGTPEKSAIPGYRPQVSSELYTTNGEADGHASNVNGIPMFTPEMSTCQTASNADPNDEWNAADCQSVFTFPDSEKLIQAEFEKNIPFALSVAESARRPDRPVSSVGLKAPDFTPHAFTTSYARGEEQQVAVTARKSVRDKELNYRVNGGSRHTEELEAWKGGETYGGEDNLHFDQYRAAVEGADPGDKVEVWFTGRTRDGKATRSEPFTYTVAERPRADTLVIAEEGGTAPARHIAAYTKALAANGHRAAVWDVARQGTPDALGVLSHFEKVVWYTGAGRPGGATQLAVRDYLNEGGKLLTAGEQAGGSAVVGRAVSDDFAQYYLGAGSRISLKSPPSFKGDGKLAGTEVKLGDAPGNPLDAAGTHSVISDELPPATFPQFASAAAGTYPGVRSPFQPYEGDWFAAAQHRDNSWMRLARTVDLTGVAASARPAFQFMLSHDTEEGYDNAVIEAHTVGKDDWTTLRDANGGTGTDVPADCGQGYYLTTHPFLQHYLTRTGTRCGNTGTTGAWNRFTGSSNGWRPVSVDLSAYAGQLVELAISYVTDPGTGGRGVFVDNTKVTTGAGGEPLEGFETSLAPWTVPGPPAGSPASSGDWTRSKELFRTAGAITTRNTVLLGFGLEHVQTAAQRAELTGAALDALDD</sequence>
<keyword evidence="12" id="KW-0121">Carboxypeptidase</keyword>
<dbReference type="RefSeq" id="WP_003986533.1">
    <property type="nucleotide sequence ID" value="NZ_CP043497.1"/>
</dbReference>
<proteinExistence type="inferred from homology"/>
<dbReference type="InterPro" id="IPR057246">
    <property type="entry name" value="CARBOXYPEPT_ZN_1"/>
</dbReference>
<protein>
    <submittedName>
        <fullName evidence="12">Carboxypeptidase T</fullName>
        <ecNumber evidence="12">3.4.17.18</ecNumber>
    </submittedName>
</protein>
<keyword evidence="10" id="KW-0732">Signal</keyword>
<dbReference type="Proteomes" id="UP000829494">
    <property type="component" value="Chromosome"/>
</dbReference>
<reference evidence="12 13" key="1">
    <citation type="submission" date="2022-03" db="EMBL/GenBank/DDBJ databases">
        <title>Complete genome of Streptomyces rimosus ssp. rimosus R7 (=ATCC 10970).</title>
        <authorList>
            <person name="Beganovic S."/>
            <person name="Ruckert C."/>
            <person name="Busche T."/>
            <person name="Kalinowski J."/>
            <person name="Wittmann C."/>
        </authorList>
    </citation>
    <scope>NUCLEOTIDE SEQUENCE [LARGE SCALE GENOMIC DNA]</scope>
    <source>
        <strain evidence="12 13">R7</strain>
    </source>
</reference>
<keyword evidence="4" id="KW-0479">Metal-binding</keyword>
<evidence type="ECO:0000256" key="8">
    <source>
        <dbReference type="PROSITE-ProRule" id="PRU01379"/>
    </source>
</evidence>
<evidence type="ECO:0000256" key="9">
    <source>
        <dbReference type="SAM" id="MobiDB-lite"/>
    </source>
</evidence>
<dbReference type="PRINTS" id="PR00765">
    <property type="entry name" value="CRBOXYPTASEA"/>
</dbReference>
<dbReference type="Pfam" id="PF20773">
    <property type="entry name" value="InhA-like_MAM"/>
    <property type="match status" value="1"/>
</dbReference>
<feature type="region of interest" description="Disordered" evidence="9">
    <location>
        <begin position="273"/>
        <end position="295"/>
    </location>
</feature>
<dbReference type="SUPFAM" id="SSF53187">
    <property type="entry name" value="Zn-dependent exopeptidases"/>
    <property type="match status" value="1"/>
</dbReference>
<evidence type="ECO:0000313" key="12">
    <source>
        <dbReference type="EMBL" id="UNZ06673.1"/>
    </source>
</evidence>
<evidence type="ECO:0000256" key="10">
    <source>
        <dbReference type="SAM" id="SignalP"/>
    </source>
</evidence>
<dbReference type="PANTHER" id="PTHR11705">
    <property type="entry name" value="PROTEASE FAMILY M14 CARBOXYPEPTIDASE A,B"/>
    <property type="match status" value="1"/>
</dbReference>
<organism evidence="12 13">
    <name type="scientific">Streptomyces rimosus subsp. rimosus</name>
    <dbReference type="NCBI Taxonomy" id="132474"/>
    <lineage>
        <taxon>Bacteria</taxon>
        <taxon>Bacillati</taxon>
        <taxon>Actinomycetota</taxon>
        <taxon>Actinomycetes</taxon>
        <taxon>Kitasatosporales</taxon>
        <taxon>Streptomycetaceae</taxon>
        <taxon>Streptomyces</taxon>
    </lineage>
</organism>
<dbReference type="Pfam" id="PF00246">
    <property type="entry name" value="Peptidase_M14"/>
    <property type="match status" value="1"/>
</dbReference>
<feature type="signal peptide" evidence="10">
    <location>
        <begin position="1"/>
        <end position="27"/>
    </location>
</feature>
<dbReference type="CDD" id="cd03859">
    <property type="entry name" value="M14_CPT"/>
    <property type="match status" value="1"/>
</dbReference>
<dbReference type="PROSITE" id="PS00132">
    <property type="entry name" value="CARBOXYPEPT_ZN_1"/>
    <property type="match status" value="1"/>
</dbReference>
<feature type="chain" id="PRO_5046288624" evidence="10">
    <location>
        <begin position="28"/>
        <end position="985"/>
    </location>
</feature>
<dbReference type="PANTHER" id="PTHR11705:SF143">
    <property type="entry name" value="SLL0236 PROTEIN"/>
    <property type="match status" value="1"/>
</dbReference>
<name>A0ABY3Z988_STRRM</name>
<evidence type="ECO:0000259" key="11">
    <source>
        <dbReference type="PROSITE" id="PS52035"/>
    </source>
</evidence>
<dbReference type="Gene3D" id="3.40.630.10">
    <property type="entry name" value="Zn peptidases"/>
    <property type="match status" value="1"/>
</dbReference>
<evidence type="ECO:0000256" key="4">
    <source>
        <dbReference type="ARBA" id="ARBA00022723"/>
    </source>
</evidence>
<dbReference type="EC" id="3.4.17.18" evidence="12"/>
<evidence type="ECO:0000256" key="6">
    <source>
        <dbReference type="ARBA" id="ARBA00022833"/>
    </source>
</evidence>
<comment type="cofactor">
    <cofactor evidence="1">
        <name>Zn(2+)</name>
        <dbReference type="ChEBI" id="CHEBI:29105"/>
    </cofactor>
</comment>
<evidence type="ECO:0000256" key="7">
    <source>
        <dbReference type="ARBA" id="ARBA00023049"/>
    </source>
</evidence>
<accession>A0ABY3Z988</accession>